<reference evidence="3" key="1">
    <citation type="submission" date="2019-11" db="EMBL/GenBank/DDBJ databases">
        <title>Isolation and characterization of two novel species in the genus Thiomicrorhabdus.</title>
        <authorList>
            <person name="Mochizuki J."/>
            <person name="Kojima H."/>
            <person name="Fukui M."/>
        </authorList>
    </citation>
    <scope>NUCLEOTIDE SEQUENCE [LARGE SCALE GENOMIC DNA]</scope>
    <source>
        <strain evidence="3">AkT22</strain>
    </source>
</reference>
<keyword evidence="3" id="KW-1185">Reference proteome</keyword>
<dbReference type="EMBL" id="AP021888">
    <property type="protein sequence ID" value="BBP44509.1"/>
    <property type="molecule type" value="Genomic_DNA"/>
</dbReference>
<dbReference type="KEGG" id="tzo:THMIRHAT_22550"/>
<protein>
    <submittedName>
        <fullName evidence="2">Uncharacterized protein</fullName>
    </submittedName>
</protein>
<evidence type="ECO:0000256" key="1">
    <source>
        <dbReference type="SAM" id="MobiDB-lite"/>
    </source>
</evidence>
<feature type="region of interest" description="Disordered" evidence="1">
    <location>
        <begin position="442"/>
        <end position="463"/>
    </location>
</feature>
<gene>
    <name evidence="2" type="ORF">THMIRHAT_22550</name>
</gene>
<proteinExistence type="predicted"/>
<accession>A0A6F8PQW9</accession>
<sequence length="463" mass="53462">MKADCTQVYLPLTYKYLSGLDENRGQNYRTDDFICLNLPPRIQAILLKATNIWTSAKAQYEEINGALIEYSIHTTDQHLKSCLNSFNLDARLTAEFLQQAIQNIFFKVSNGDFWTLAVLSGNPRVIGATQLHYTTLANLKLFEDYQKGIKVIFKEAIELPQKNSPNLFIGYGNPIRPIKSIVQKELNHLSSFLATRVGQDSIKLSTEELIETLNLVMLFVETYCSYFNAIRNVTNPYIGLQSIDHEGFCAIADKIIQNGYNTRIIPVLKPVEETLRQFEDYILSLMDVFRRKKLAKWSDFFAEKLQPEFKWRGLLAPNRNFPGYFLISPELKLKAGKRPKVKFIPYTRKAALKFYEGTEQFKSPLFLQLAPNANRHFLRSALLERGVNPEYIDEFMGHRHFGTESWNHNSIFDPQDYRKTIKAELYKVYGDFKISLPFKPNSKQVSDKTNTECPDTTQRHSNS</sequence>
<dbReference type="RefSeq" id="WP_173292222.1">
    <property type="nucleotide sequence ID" value="NZ_AP021888.1"/>
</dbReference>
<organism evidence="2 3">
    <name type="scientific">Thiosulfativibrio zosterae</name>
    <dbReference type="NCBI Taxonomy" id="2675053"/>
    <lineage>
        <taxon>Bacteria</taxon>
        <taxon>Pseudomonadati</taxon>
        <taxon>Pseudomonadota</taxon>
        <taxon>Gammaproteobacteria</taxon>
        <taxon>Thiotrichales</taxon>
        <taxon>Piscirickettsiaceae</taxon>
        <taxon>Thiosulfativibrio</taxon>
    </lineage>
</organism>
<evidence type="ECO:0000313" key="2">
    <source>
        <dbReference type="EMBL" id="BBP44509.1"/>
    </source>
</evidence>
<feature type="compositionally biased region" description="Polar residues" evidence="1">
    <location>
        <begin position="451"/>
        <end position="463"/>
    </location>
</feature>
<name>A0A6F8PQW9_9GAMM</name>
<dbReference type="AlphaFoldDB" id="A0A6F8PQW9"/>
<evidence type="ECO:0000313" key="3">
    <source>
        <dbReference type="Proteomes" id="UP000501466"/>
    </source>
</evidence>
<dbReference type="Proteomes" id="UP000501466">
    <property type="component" value="Chromosome"/>
</dbReference>